<comment type="caution">
    <text evidence="5">Lacks conserved residue(s) required for the propagation of feature annotation.</text>
</comment>
<keyword evidence="3 5" id="KW-0378">Hydrolase</keyword>
<dbReference type="HAMAP" id="MF_01970">
    <property type="entry name" value="Kynureninase"/>
    <property type="match status" value="1"/>
</dbReference>
<dbReference type="RefSeq" id="XP_016232997.1">
    <property type="nucleotide sequence ID" value="XM_016382294.1"/>
</dbReference>
<dbReference type="OrthoDB" id="5978656at2759"/>
<name>A0A0D1YCU9_9EURO</name>
<feature type="binding site" evidence="5">
    <location>
        <position position="271"/>
    </location>
    <ligand>
        <name>pyridoxal 5'-phosphate</name>
        <dbReference type="ChEBI" id="CHEBI:597326"/>
    </ligand>
</feature>
<evidence type="ECO:0000256" key="4">
    <source>
        <dbReference type="ARBA" id="ARBA00022898"/>
    </source>
</evidence>
<dbReference type="GO" id="GO:0019805">
    <property type="term" value="P:quinolinate biosynthetic process"/>
    <property type="evidence" value="ECO:0007669"/>
    <property type="project" value="UniProtKB-UniRule"/>
</dbReference>
<evidence type="ECO:0000313" key="9">
    <source>
        <dbReference type="EMBL" id="KIW12781.1"/>
    </source>
</evidence>
<dbReference type="PANTHER" id="PTHR14084">
    <property type="entry name" value="KYNURENINASE"/>
    <property type="match status" value="1"/>
</dbReference>
<comment type="subunit">
    <text evidence="5 6">Homodimer.</text>
</comment>
<dbReference type="GO" id="GO:0043420">
    <property type="term" value="P:anthranilate metabolic process"/>
    <property type="evidence" value="ECO:0007669"/>
    <property type="project" value="UniProtKB-UniRule"/>
</dbReference>
<keyword evidence="10" id="KW-1185">Reference proteome</keyword>
<dbReference type="UniPathway" id="UPA00253">
    <property type="reaction ID" value="UER00329"/>
</dbReference>
<feature type="domain" description="Aminotransferase class V" evidence="8">
    <location>
        <begin position="220"/>
        <end position="311"/>
    </location>
</feature>
<dbReference type="GO" id="GO:0005737">
    <property type="term" value="C:cytoplasm"/>
    <property type="evidence" value="ECO:0007669"/>
    <property type="project" value="UniProtKB-SubCell"/>
</dbReference>
<dbReference type="GeneID" id="27335051"/>
<dbReference type="GO" id="GO:0034354">
    <property type="term" value="P:'de novo' NAD+ biosynthetic process from L-tryptophan"/>
    <property type="evidence" value="ECO:0007669"/>
    <property type="project" value="UniProtKB-UniRule"/>
</dbReference>
<feature type="binding site" evidence="5">
    <location>
        <begin position="183"/>
        <end position="186"/>
    </location>
    <ligand>
        <name>pyridoxal 5'-phosphate</name>
        <dbReference type="ChEBI" id="CHEBI:597326"/>
    </ligand>
</feature>
<comment type="cofactor">
    <cofactor evidence="5 6">
        <name>pyridoxal 5'-phosphate</name>
        <dbReference type="ChEBI" id="CHEBI:597326"/>
    </cofactor>
</comment>
<evidence type="ECO:0000256" key="2">
    <source>
        <dbReference type="ARBA" id="ARBA00022642"/>
    </source>
</evidence>
<feature type="compositionally biased region" description="Polar residues" evidence="7">
    <location>
        <begin position="7"/>
        <end position="16"/>
    </location>
</feature>
<evidence type="ECO:0000259" key="8">
    <source>
        <dbReference type="Pfam" id="PF00266"/>
    </source>
</evidence>
<dbReference type="NCBIfam" id="TIGR01814">
    <property type="entry name" value="kynureninase"/>
    <property type="match status" value="1"/>
</dbReference>
<feature type="modified residue" description="N6-(pyridoxal phosphate)lysine" evidence="5">
    <location>
        <position position="294"/>
    </location>
</feature>
<sequence length="495" mass="54278">MAPEIITNGTDEQCSRSPAGKSIADFPSNANNIEYARSLDACCPLRHFRNEFIIPSKSNLRAQSLSEISASPMTDSASDAGIYFCGNSLGLQPKRTSAYVQNLLSTWATICVDGHFRPVADSPLAPWQDLAESASKLCAPLVGAVPSEVSIQNTLSVNLHLMMASFYRPTAVRNKVLLEFHAFPSDHYTIESQIKWHGYDPDEAMLLVTPDHGKYTLSTSELLATIDAYADQLALIVLPGIQYYTGQMLDIPLITEHAHKHGIPIGWDLAHAAGNVPLQLHDWGVDFAVWCTYKYLNSGPGSIGGLFVHERHGKVEYADSKSETGHDTESANRPIYRERLTGWYGGDRAVRFNMDNKFIPIPGAAGYQISNPSAIDLSCVIASLSIFNETSMQALREKSLRLTAYAEHLLLQDVPLIDGETAYKIITPCNPNERGAQLSLLFKPGLLDKVGQGLKSGGVVADQRKPAVCRIPPAPLYNTYEEVYTVVRIIKEAVS</sequence>
<evidence type="ECO:0000313" key="10">
    <source>
        <dbReference type="Proteomes" id="UP000053328"/>
    </source>
</evidence>
<dbReference type="InterPro" id="IPR000192">
    <property type="entry name" value="Aminotrans_V_dom"/>
</dbReference>
<protein>
    <recommendedName>
        <fullName evidence="5 6">Kynureninase</fullName>
        <ecNumber evidence="5 6">3.7.1.3</ecNumber>
    </recommendedName>
    <alternativeName>
        <fullName evidence="5">Biosynthesis of nicotinic acid protein 5</fullName>
    </alternativeName>
    <alternativeName>
        <fullName evidence="5">L-kynurenine hydrolase</fullName>
    </alternativeName>
</protein>
<keyword evidence="2 5" id="KW-0662">Pyridine nucleotide biosynthesis</keyword>
<feature type="region of interest" description="Disordered" evidence="7">
    <location>
        <begin position="1"/>
        <end position="21"/>
    </location>
</feature>
<feature type="binding site" evidence="5">
    <location>
        <position position="343"/>
    </location>
    <ligand>
        <name>pyridoxal 5'-phosphate</name>
        <dbReference type="ChEBI" id="CHEBI:597326"/>
    </ligand>
</feature>
<dbReference type="InterPro" id="IPR015421">
    <property type="entry name" value="PyrdxlP-dep_Trfase_major"/>
</dbReference>
<evidence type="ECO:0000256" key="6">
    <source>
        <dbReference type="PIRNR" id="PIRNR038800"/>
    </source>
</evidence>
<reference evidence="9 10" key="1">
    <citation type="submission" date="2015-01" db="EMBL/GenBank/DDBJ databases">
        <title>The Genome Sequence of Exophiala spinifera CBS89968.</title>
        <authorList>
            <consortium name="The Broad Institute Genomics Platform"/>
            <person name="Cuomo C."/>
            <person name="de Hoog S."/>
            <person name="Gorbushina A."/>
            <person name="Stielow B."/>
            <person name="Teixiera M."/>
            <person name="Abouelleil A."/>
            <person name="Chapman S.B."/>
            <person name="Priest M."/>
            <person name="Young S.K."/>
            <person name="Wortman J."/>
            <person name="Nusbaum C."/>
            <person name="Birren B."/>
        </authorList>
    </citation>
    <scope>NUCLEOTIDE SEQUENCE [LARGE SCALE GENOMIC DNA]</scope>
    <source>
        <strain evidence="9 10">CBS 89968</strain>
    </source>
</reference>
<keyword evidence="4 5" id="KW-0663">Pyridoxal phosphate</keyword>
<dbReference type="SUPFAM" id="SSF53383">
    <property type="entry name" value="PLP-dependent transferases"/>
    <property type="match status" value="1"/>
</dbReference>
<evidence type="ECO:0000256" key="1">
    <source>
        <dbReference type="ARBA" id="ARBA00022490"/>
    </source>
</evidence>
<proteinExistence type="inferred from homology"/>
<comment type="pathway">
    <text evidence="5 6">Cofactor biosynthesis; NAD(+) biosynthesis; quinolinate from L-kynurenine: step 2/3.</text>
</comment>
<evidence type="ECO:0000256" key="3">
    <source>
        <dbReference type="ARBA" id="ARBA00022801"/>
    </source>
</evidence>
<feature type="binding site" evidence="5">
    <location>
        <position position="268"/>
    </location>
    <ligand>
        <name>pyridoxal 5'-phosphate</name>
        <dbReference type="ChEBI" id="CHEBI:597326"/>
    </ligand>
</feature>
<dbReference type="AlphaFoldDB" id="A0A0D1YCU9"/>
<dbReference type="InterPro" id="IPR010111">
    <property type="entry name" value="Kynureninase"/>
</dbReference>
<dbReference type="GO" id="GO:0097053">
    <property type="term" value="P:L-kynurenine catabolic process"/>
    <property type="evidence" value="ECO:0007669"/>
    <property type="project" value="UniProtKB-UniRule"/>
</dbReference>
<evidence type="ECO:0000256" key="5">
    <source>
        <dbReference type="HAMAP-Rule" id="MF_03017"/>
    </source>
</evidence>
<dbReference type="HOGENOM" id="CLU_003433_4_0_1"/>
<dbReference type="GO" id="GO:0019441">
    <property type="term" value="P:L-tryptophan catabolic process to kynurenine"/>
    <property type="evidence" value="ECO:0007669"/>
    <property type="project" value="TreeGrafter"/>
</dbReference>
<dbReference type="STRING" id="91928.A0A0D1YCU9"/>
<dbReference type="EC" id="3.7.1.3" evidence="5 6"/>
<dbReference type="EMBL" id="KN847497">
    <property type="protein sequence ID" value="KIW12781.1"/>
    <property type="molecule type" value="Genomic_DNA"/>
</dbReference>
<gene>
    <name evidence="5" type="primary">BNA5</name>
    <name evidence="9" type="ORF">PV08_07968</name>
</gene>
<comment type="catalytic activity">
    <reaction evidence="6">
        <text>3-hydroxy-L-kynurenine + H2O = 3-hydroxyanthranilate + L-alanine + H(+)</text>
        <dbReference type="Rhea" id="RHEA:25143"/>
        <dbReference type="ChEBI" id="CHEBI:15377"/>
        <dbReference type="ChEBI" id="CHEBI:15378"/>
        <dbReference type="ChEBI" id="CHEBI:36559"/>
        <dbReference type="ChEBI" id="CHEBI:57972"/>
        <dbReference type="ChEBI" id="CHEBI:58125"/>
        <dbReference type="EC" id="3.7.1.3"/>
    </reaction>
</comment>
<dbReference type="InterPro" id="IPR015422">
    <property type="entry name" value="PyrdxlP-dep_Trfase_small"/>
</dbReference>
<comment type="catalytic activity">
    <reaction evidence="5 6">
        <text>L-kynurenine + H2O = anthranilate + L-alanine + H(+)</text>
        <dbReference type="Rhea" id="RHEA:16813"/>
        <dbReference type="ChEBI" id="CHEBI:15377"/>
        <dbReference type="ChEBI" id="CHEBI:15378"/>
        <dbReference type="ChEBI" id="CHEBI:16567"/>
        <dbReference type="ChEBI" id="CHEBI:57959"/>
        <dbReference type="ChEBI" id="CHEBI:57972"/>
        <dbReference type="EC" id="3.7.1.3"/>
    </reaction>
</comment>
<dbReference type="PIRSF" id="PIRSF038800">
    <property type="entry name" value="KYNU"/>
    <property type="match status" value="1"/>
</dbReference>
<dbReference type="GO" id="GO:0030429">
    <property type="term" value="F:kynureninase activity"/>
    <property type="evidence" value="ECO:0007669"/>
    <property type="project" value="UniProtKB-UniRule"/>
</dbReference>
<feature type="binding site" evidence="5">
    <location>
        <position position="371"/>
    </location>
    <ligand>
        <name>pyridoxal 5'-phosphate</name>
        <dbReference type="ChEBI" id="CHEBI:597326"/>
    </ligand>
</feature>
<comment type="function">
    <text evidence="5 6">Catalyzes the cleavage of L-kynurenine (L-Kyn) and L-3-hydroxykynurenine (L-3OHKyn) into anthranilic acid (AA) and 3-hydroxyanthranilic acid (3-OHAA), respectively.</text>
</comment>
<feature type="binding site" evidence="5">
    <location>
        <position position="155"/>
    </location>
    <ligand>
        <name>pyridoxal 5'-phosphate</name>
        <dbReference type="ChEBI" id="CHEBI:597326"/>
    </ligand>
</feature>
<dbReference type="Pfam" id="PF22580">
    <property type="entry name" value="KYNU_C"/>
    <property type="match status" value="1"/>
</dbReference>
<feature type="binding site" evidence="5">
    <location>
        <position position="156"/>
    </location>
    <ligand>
        <name>pyridoxal 5'-phosphate</name>
        <dbReference type="ChEBI" id="CHEBI:597326"/>
    </ligand>
</feature>
<dbReference type="PANTHER" id="PTHR14084:SF2">
    <property type="entry name" value="KYNURENINASE 2"/>
    <property type="match status" value="1"/>
</dbReference>
<dbReference type="UniPathway" id="UPA00334">
    <property type="reaction ID" value="UER00455"/>
</dbReference>
<dbReference type="VEuPathDB" id="FungiDB:PV08_07968"/>
<comment type="similarity">
    <text evidence="5 6">Belongs to the kynureninase family.</text>
</comment>
<evidence type="ECO:0000256" key="7">
    <source>
        <dbReference type="SAM" id="MobiDB-lite"/>
    </source>
</evidence>
<dbReference type="Pfam" id="PF00266">
    <property type="entry name" value="Aminotran_5"/>
    <property type="match status" value="1"/>
</dbReference>
<dbReference type="InterPro" id="IPR015424">
    <property type="entry name" value="PyrdxlP-dep_Trfase"/>
</dbReference>
<dbReference type="Gene3D" id="3.90.1150.10">
    <property type="entry name" value="Aspartate Aminotransferase, domain 1"/>
    <property type="match status" value="1"/>
</dbReference>
<feature type="binding site" evidence="5">
    <location>
        <position position="293"/>
    </location>
    <ligand>
        <name>pyridoxal 5'-phosphate</name>
        <dbReference type="ChEBI" id="CHEBI:597326"/>
    </ligand>
</feature>
<comment type="subcellular location">
    <subcellularLocation>
        <location evidence="5 6">Cytoplasm</location>
    </subcellularLocation>
</comment>
<dbReference type="Proteomes" id="UP000053328">
    <property type="component" value="Unassembled WGS sequence"/>
</dbReference>
<keyword evidence="1 5" id="KW-0963">Cytoplasm</keyword>
<dbReference type="FunFam" id="3.40.640.10:FF:000031">
    <property type="entry name" value="Kynureninase"/>
    <property type="match status" value="1"/>
</dbReference>
<dbReference type="GO" id="GO:0030170">
    <property type="term" value="F:pyridoxal phosphate binding"/>
    <property type="evidence" value="ECO:0007669"/>
    <property type="project" value="UniProtKB-UniRule"/>
</dbReference>
<accession>A0A0D1YCU9</accession>
<organism evidence="9 10">
    <name type="scientific">Exophiala spinifera</name>
    <dbReference type="NCBI Taxonomy" id="91928"/>
    <lineage>
        <taxon>Eukaryota</taxon>
        <taxon>Fungi</taxon>
        <taxon>Dikarya</taxon>
        <taxon>Ascomycota</taxon>
        <taxon>Pezizomycotina</taxon>
        <taxon>Eurotiomycetes</taxon>
        <taxon>Chaetothyriomycetidae</taxon>
        <taxon>Chaetothyriales</taxon>
        <taxon>Herpotrichiellaceae</taxon>
        <taxon>Exophiala</taxon>
    </lineage>
</organism>
<dbReference type="Gene3D" id="3.40.640.10">
    <property type="entry name" value="Type I PLP-dependent aspartate aminotransferase-like (Major domain)"/>
    <property type="match status" value="1"/>
</dbReference>
<comment type="pathway">
    <text evidence="5 6">Amino-acid degradation; L-kynurenine degradation; L-alanine and anthranilate from L-kynurenine: step 1/1.</text>
</comment>